<keyword evidence="1" id="KW-0472">Membrane</keyword>
<feature type="transmembrane region" description="Helical" evidence="1">
    <location>
        <begin position="138"/>
        <end position="158"/>
    </location>
</feature>
<feature type="transmembrane region" description="Helical" evidence="1">
    <location>
        <begin position="83"/>
        <end position="101"/>
    </location>
</feature>
<reference evidence="2" key="2">
    <citation type="journal article" date="2021" name="PeerJ">
        <title>Extensive microbial diversity within the chicken gut microbiome revealed by metagenomics and culture.</title>
        <authorList>
            <person name="Gilroy R."/>
            <person name="Ravi A."/>
            <person name="Getino M."/>
            <person name="Pursley I."/>
            <person name="Horton D.L."/>
            <person name="Alikhan N.F."/>
            <person name="Baker D."/>
            <person name="Gharbi K."/>
            <person name="Hall N."/>
            <person name="Watson M."/>
            <person name="Adriaenssens E.M."/>
            <person name="Foster-Nyarko E."/>
            <person name="Jarju S."/>
            <person name="Secka A."/>
            <person name="Antonio M."/>
            <person name="Oren A."/>
            <person name="Chaudhuri R.R."/>
            <person name="La Ragione R."/>
            <person name="Hildebrand F."/>
            <person name="Pallen M.J."/>
        </authorList>
    </citation>
    <scope>NUCLEOTIDE SEQUENCE</scope>
    <source>
        <strain evidence="2">1370</strain>
    </source>
</reference>
<dbReference type="AlphaFoldDB" id="A0A9D1NR86"/>
<sequence length="175" mass="20137">MERDSLRDLLYCLARLGLFWFINFFGVIMGKTVILGVIGSFVPRLHLYDSPETLSLISFFIPVIFILILFADDAKRHTAYGRYNPVLVSSAMILIGASYYLPCLAVGYIKDIKNAEILKGFYFINYWASEIVGDEVELYNLVGTLALVLLSIFTYLIARRIYLKKFESGEYEYEY</sequence>
<name>A0A9D1NR86_9FIRM</name>
<gene>
    <name evidence="2" type="ORF">IAD28_06605</name>
</gene>
<dbReference type="Proteomes" id="UP000823960">
    <property type="component" value="Unassembled WGS sequence"/>
</dbReference>
<evidence type="ECO:0000256" key="1">
    <source>
        <dbReference type="SAM" id="Phobius"/>
    </source>
</evidence>
<protein>
    <submittedName>
        <fullName evidence="2">Uncharacterized protein</fullName>
    </submittedName>
</protein>
<dbReference type="EMBL" id="DVOL01000094">
    <property type="protein sequence ID" value="HIV11342.1"/>
    <property type="molecule type" value="Genomic_DNA"/>
</dbReference>
<feature type="transmembrane region" description="Helical" evidence="1">
    <location>
        <begin position="54"/>
        <end position="71"/>
    </location>
</feature>
<evidence type="ECO:0000313" key="3">
    <source>
        <dbReference type="Proteomes" id="UP000823960"/>
    </source>
</evidence>
<accession>A0A9D1NR86</accession>
<feature type="transmembrane region" description="Helical" evidence="1">
    <location>
        <begin position="12"/>
        <end position="42"/>
    </location>
</feature>
<proteinExistence type="predicted"/>
<keyword evidence="1" id="KW-1133">Transmembrane helix</keyword>
<organism evidence="2 3">
    <name type="scientific">Candidatus Faeciplasma avium</name>
    <dbReference type="NCBI Taxonomy" id="2840798"/>
    <lineage>
        <taxon>Bacteria</taxon>
        <taxon>Bacillati</taxon>
        <taxon>Bacillota</taxon>
        <taxon>Clostridia</taxon>
        <taxon>Eubacteriales</taxon>
        <taxon>Oscillospiraceae</taxon>
        <taxon>Oscillospiraceae incertae sedis</taxon>
        <taxon>Candidatus Faeciplasma</taxon>
    </lineage>
</organism>
<reference evidence="2" key="1">
    <citation type="submission" date="2020-10" db="EMBL/GenBank/DDBJ databases">
        <authorList>
            <person name="Gilroy R."/>
        </authorList>
    </citation>
    <scope>NUCLEOTIDE SEQUENCE</scope>
    <source>
        <strain evidence="2">1370</strain>
    </source>
</reference>
<comment type="caution">
    <text evidence="2">The sequence shown here is derived from an EMBL/GenBank/DDBJ whole genome shotgun (WGS) entry which is preliminary data.</text>
</comment>
<evidence type="ECO:0000313" key="2">
    <source>
        <dbReference type="EMBL" id="HIV11342.1"/>
    </source>
</evidence>
<keyword evidence="1" id="KW-0812">Transmembrane</keyword>